<dbReference type="PANTHER" id="PTHR47385">
    <property type="entry name" value="CALPONIN"/>
    <property type="match status" value="1"/>
</dbReference>
<dbReference type="PANTHER" id="PTHR47385:SF14">
    <property type="entry name" value="TRANSGELIN"/>
    <property type="match status" value="1"/>
</dbReference>
<dbReference type="SUPFAM" id="SSF47576">
    <property type="entry name" value="Calponin-homology domain, CH-domain"/>
    <property type="match status" value="1"/>
</dbReference>
<sequence>MWIEGKTSCNFGGDTADDFQNTLKSGVVLCKTRSRAESYFAKHAQERSSTLQVSVTTIYACQNTLKSEVVLCKTRSRAESYFAKHAQERSSTLQNTLKSGVVLCKLANAIQPGAIKKINNAKMNFMMMENIENFCNFVQTKGVASQYQFVTIDLFEGKNMHQ</sequence>
<dbReference type="HOGENOM" id="CLU_1639647_0_0_1"/>
<dbReference type="PROSITE" id="PS50021">
    <property type="entry name" value="CH"/>
    <property type="match status" value="1"/>
</dbReference>
<dbReference type="InterPro" id="IPR001715">
    <property type="entry name" value="CH_dom"/>
</dbReference>
<accession>A7T9P0</accession>
<dbReference type="InterPro" id="IPR036872">
    <property type="entry name" value="CH_dom_sf"/>
</dbReference>
<dbReference type="Gene3D" id="1.10.418.10">
    <property type="entry name" value="Calponin-like domain"/>
    <property type="match status" value="1"/>
</dbReference>
<gene>
    <name evidence="2" type="ORF">NEMVEDRAFT_v1g224240</name>
</gene>
<dbReference type="PRINTS" id="PR00888">
    <property type="entry name" value="SM22CALPONIN"/>
</dbReference>
<dbReference type="GO" id="GO:0015629">
    <property type="term" value="C:actin cytoskeleton"/>
    <property type="evidence" value="ECO:0000318"/>
    <property type="project" value="GO_Central"/>
</dbReference>
<feature type="domain" description="Calponin-homology (CH)" evidence="1">
    <location>
        <begin position="64"/>
        <end position="162"/>
    </location>
</feature>
<feature type="non-terminal residue" evidence="2">
    <location>
        <position position="162"/>
    </location>
</feature>
<dbReference type="Proteomes" id="UP000001593">
    <property type="component" value="Unassembled WGS sequence"/>
</dbReference>
<dbReference type="InParanoid" id="A7T9P0"/>
<organism evidence="2 3">
    <name type="scientific">Nematostella vectensis</name>
    <name type="common">Starlet sea anemone</name>
    <dbReference type="NCBI Taxonomy" id="45351"/>
    <lineage>
        <taxon>Eukaryota</taxon>
        <taxon>Metazoa</taxon>
        <taxon>Cnidaria</taxon>
        <taxon>Anthozoa</taxon>
        <taxon>Hexacorallia</taxon>
        <taxon>Actiniaria</taxon>
        <taxon>Edwardsiidae</taxon>
        <taxon>Nematostella</taxon>
    </lineage>
</organism>
<evidence type="ECO:0000313" key="3">
    <source>
        <dbReference type="Proteomes" id="UP000001593"/>
    </source>
</evidence>
<protein>
    <recommendedName>
        <fullName evidence="1">Calponin-homology (CH) domain-containing protein</fullName>
    </recommendedName>
</protein>
<evidence type="ECO:0000313" key="2">
    <source>
        <dbReference type="EMBL" id="EDO27284.1"/>
    </source>
</evidence>
<dbReference type="eggNOG" id="KOG2046">
    <property type="taxonomic scope" value="Eukaryota"/>
</dbReference>
<dbReference type="InterPro" id="IPR003096">
    <property type="entry name" value="SM22_calponin"/>
</dbReference>
<dbReference type="EMBL" id="DS473519">
    <property type="protein sequence ID" value="EDO27284.1"/>
    <property type="molecule type" value="Genomic_DNA"/>
</dbReference>
<dbReference type="PhylomeDB" id="A7T9P0"/>
<keyword evidence="3" id="KW-1185">Reference proteome</keyword>
<dbReference type="GO" id="GO:0051015">
    <property type="term" value="F:actin filament binding"/>
    <property type="evidence" value="ECO:0000318"/>
    <property type="project" value="GO_Central"/>
</dbReference>
<dbReference type="STRING" id="45351.A7T9P0"/>
<dbReference type="InterPro" id="IPR050606">
    <property type="entry name" value="Calponin-like"/>
</dbReference>
<reference evidence="2 3" key="1">
    <citation type="journal article" date="2007" name="Science">
        <title>Sea anemone genome reveals ancestral eumetazoan gene repertoire and genomic organization.</title>
        <authorList>
            <person name="Putnam N.H."/>
            <person name="Srivastava M."/>
            <person name="Hellsten U."/>
            <person name="Dirks B."/>
            <person name="Chapman J."/>
            <person name="Salamov A."/>
            <person name="Terry A."/>
            <person name="Shapiro H."/>
            <person name="Lindquist E."/>
            <person name="Kapitonov V.V."/>
            <person name="Jurka J."/>
            <person name="Genikhovich G."/>
            <person name="Grigoriev I.V."/>
            <person name="Lucas S.M."/>
            <person name="Steele R.E."/>
            <person name="Finnerty J.R."/>
            <person name="Technau U."/>
            <person name="Martindale M.Q."/>
            <person name="Rokhsar D.S."/>
        </authorList>
    </citation>
    <scope>NUCLEOTIDE SEQUENCE [LARGE SCALE GENOMIC DNA]</scope>
    <source>
        <strain evidence="3">CH2 X CH6</strain>
    </source>
</reference>
<proteinExistence type="predicted"/>
<evidence type="ECO:0000259" key="1">
    <source>
        <dbReference type="PROSITE" id="PS50021"/>
    </source>
</evidence>
<dbReference type="GO" id="GO:0007015">
    <property type="term" value="P:actin filament organization"/>
    <property type="evidence" value="ECO:0000318"/>
    <property type="project" value="GO_Central"/>
</dbReference>
<name>A7T9P0_NEMVE</name>
<dbReference type="AlphaFoldDB" id="A7T9P0"/>
<dbReference type="Pfam" id="PF00307">
    <property type="entry name" value="CH"/>
    <property type="match status" value="1"/>
</dbReference>